<dbReference type="Proteomes" id="UP000237105">
    <property type="component" value="Unassembled WGS sequence"/>
</dbReference>
<evidence type="ECO:0000313" key="3">
    <source>
        <dbReference type="Proteomes" id="UP000237105"/>
    </source>
</evidence>
<gene>
    <name evidence="2" type="ORF">PanWU01x14_116210</name>
</gene>
<dbReference type="STRING" id="3476.A0A2P5CX38"/>
<keyword evidence="3" id="KW-1185">Reference proteome</keyword>
<dbReference type="EMBL" id="JXTB01000086">
    <property type="protein sequence ID" value="PON65609.1"/>
    <property type="molecule type" value="Genomic_DNA"/>
</dbReference>
<reference evidence="3" key="1">
    <citation type="submission" date="2016-06" db="EMBL/GenBank/DDBJ databases">
        <title>Parallel loss of symbiosis genes in relatives of nitrogen-fixing non-legume Parasponia.</title>
        <authorList>
            <person name="Van Velzen R."/>
            <person name="Holmer R."/>
            <person name="Bu F."/>
            <person name="Rutten L."/>
            <person name="Van Zeijl A."/>
            <person name="Liu W."/>
            <person name="Santuari L."/>
            <person name="Cao Q."/>
            <person name="Sharma T."/>
            <person name="Shen D."/>
            <person name="Roswanjaya Y."/>
            <person name="Wardhani T."/>
            <person name="Kalhor M.S."/>
            <person name="Jansen J."/>
            <person name="Van den Hoogen J."/>
            <person name="Gungor B."/>
            <person name="Hartog M."/>
            <person name="Hontelez J."/>
            <person name="Verver J."/>
            <person name="Yang W.-C."/>
            <person name="Schijlen E."/>
            <person name="Repin R."/>
            <person name="Schilthuizen M."/>
            <person name="Schranz E."/>
            <person name="Heidstra R."/>
            <person name="Miyata K."/>
            <person name="Fedorova E."/>
            <person name="Kohlen W."/>
            <person name="Bisseling T."/>
            <person name="Smit S."/>
            <person name="Geurts R."/>
        </authorList>
    </citation>
    <scope>NUCLEOTIDE SEQUENCE [LARGE SCALE GENOMIC DNA]</scope>
    <source>
        <strain evidence="3">cv. WU1-14</strain>
    </source>
</reference>
<evidence type="ECO:0000313" key="2">
    <source>
        <dbReference type="EMBL" id="PON65609.1"/>
    </source>
</evidence>
<organism evidence="2 3">
    <name type="scientific">Parasponia andersonii</name>
    <name type="common">Sponia andersonii</name>
    <dbReference type="NCBI Taxonomy" id="3476"/>
    <lineage>
        <taxon>Eukaryota</taxon>
        <taxon>Viridiplantae</taxon>
        <taxon>Streptophyta</taxon>
        <taxon>Embryophyta</taxon>
        <taxon>Tracheophyta</taxon>
        <taxon>Spermatophyta</taxon>
        <taxon>Magnoliopsida</taxon>
        <taxon>eudicotyledons</taxon>
        <taxon>Gunneridae</taxon>
        <taxon>Pentapetalae</taxon>
        <taxon>rosids</taxon>
        <taxon>fabids</taxon>
        <taxon>Rosales</taxon>
        <taxon>Cannabaceae</taxon>
        <taxon>Parasponia</taxon>
    </lineage>
</organism>
<feature type="compositionally biased region" description="Basic and acidic residues" evidence="1">
    <location>
        <begin position="140"/>
        <end position="158"/>
    </location>
</feature>
<protein>
    <submittedName>
        <fullName evidence="2">Uncharacterized protein</fullName>
    </submittedName>
</protein>
<comment type="caution">
    <text evidence="2">The sequence shown here is derived from an EMBL/GenBank/DDBJ whole genome shotgun (WGS) entry which is preliminary data.</text>
</comment>
<dbReference type="AlphaFoldDB" id="A0A2P5CX38"/>
<feature type="region of interest" description="Disordered" evidence="1">
    <location>
        <begin position="127"/>
        <end position="162"/>
    </location>
</feature>
<name>A0A2P5CX38_PARAD</name>
<dbReference type="PANTHER" id="PTHR35478:SF1">
    <property type="entry name" value="ZINC FINGER FYVE DOMAIN-CONTAINING PROTEIN 26"/>
    <property type="match status" value="1"/>
</dbReference>
<sequence length="1208" mass="135869">MDKETEILSRLAANHLFLAQFEPLRAVILALRDRNPELALAVLHTIVARSGRFENVLWSSSCPSPSLLTHLATLELLQFDNAASIWSFGPDSLRLRAEFLLLVQHLIDRVSEIMRKNFDLDSIGKERERDGLGESESDSTEERAELLDKSEDKSDDLRASGGEWDSSVGVLDRILELGVKRLKADVVVGVDESDNDDQSQSQSQAAAIEAGELMCLRKVIWEYPDVFDALCLNIQRQVTRWEGYEPSDLAITTRSEENVMGYTAEEDVDVLGLIQRSVQLAHLDAIKDCVKEGHVNEAVSHIRFLHFDYGVEDSEYRILLQDLLKVVSLGCGGYGDSCRAKRENLLMIYGAALASNSRRLIQMLQVLHDNLLLEEIELYRSLDNSQIPPPLECFQKYVEELNLDPDLCNRTPSVNTAVGFCLRDMYHFARVSGRHVLECVMDAALSAVKREQLQEASNILSLFPRLQPLVAAMGWDLLSGKTTGRRELMQLLWTSKSQVLRLEESSLYGNESDEISCVEYLCDTLCYQLDLASFVACVNSGRAWNSKFSIMLSGKEQMSFGSDEAQLDPFVQNFVLERLSVQSPLRVLFDVLPLIDFKDAIKLISMQPIASNVAAWQRMQDIELMHMRYALESTILALRAMEKSMGAEGESHHQEPLCHLKDLQSHLDAITNIPRKWRVWTVTVFILLSPRSSIIAQLDLNMAFFYTMLGRREGRRGGGYEGVGVKDIMMVNVIISLLHMDYLSLKLGHCVSFRTESPDNCAWEHTDLGTSEGGNKMVISFTGLLLDILRCNVPSSVTELQHAQTDGLTTSGRHALEWRLSIANRFIEEWEWRLSILQRLLPLAERQWRWEEALTVLRAAPSKLLNLCMQRAKYDIGEEAVHRFSLPAEDKATLELAEWVDNAVRRASVEDVVSRAADGTSTVEDLDFSSLRSQLGPLAVILLCIDIAATSARSAKISQQLLNQAILIKRKKLLFHYLTLLAQVLLSEIYPGVSPKKGSTYWDQILEVGVISVSRRVLKRLNEFVDKDNPPALQDILSGELIISSPKESHRQGQRERTLAMLHQMIEDAHQGKRQFLSGKLHNLARAIADEETEPNILKGEGPSADQKAFSDFDKDGVLGLGLTVIKQKAVPSAAGENNEQPVDYDVKDTGKRLFGPISNKPTTFLSQFILHIAAIGDIVDGTDTTHDFNFFSLVYEWPKDVSLYFQY</sequence>
<proteinExistence type="predicted"/>
<accession>A0A2P5CX38</accession>
<evidence type="ECO:0000256" key="1">
    <source>
        <dbReference type="SAM" id="MobiDB-lite"/>
    </source>
</evidence>
<dbReference type="OrthoDB" id="1936617at2759"/>
<dbReference type="PANTHER" id="PTHR35478">
    <property type="entry name" value="ZINC FINGER FYVE DOMAIN PROTEIN"/>
    <property type="match status" value="1"/>
</dbReference>